<organism evidence="2 3">
    <name type="scientific">Nocardioides immobilis</name>
    <dbReference type="NCBI Taxonomy" id="2049295"/>
    <lineage>
        <taxon>Bacteria</taxon>
        <taxon>Bacillati</taxon>
        <taxon>Actinomycetota</taxon>
        <taxon>Actinomycetes</taxon>
        <taxon>Propionibacteriales</taxon>
        <taxon>Nocardioidaceae</taxon>
        <taxon>Nocardioides</taxon>
    </lineage>
</organism>
<dbReference type="RefSeq" id="WP_182481422.1">
    <property type="nucleotide sequence ID" value="NZ_QXGH01000027.1"/>
</dbReference>
<feature type="non-terminal residue" evidence="2">
    <location>
        <position position="189"/>
    </location>
</feature>
<evidence type="ECO:0000313" key="2">
    <source>
        <dbReference type="EMBL" id="RHW25076.1"/>
    </source>
</evidence>
<dbReference type="Proteomes" id="UP000283644">
    <property type="component" value="Unassembled WGS sequence"/>
</dbReference>
<keyword evidence="2" id="KW-0418">Kinase</keyword>
<comment type="caution">
    <text evidence="2">The sequence shown here is derived from an EMBL/GenBank/DDBJ whole genome shotgun (WGS) entry which is preliminary data.</text>
</comment>
<dbReference type="PRINTS" id="PR00364">
    <property type="entry name" value="DISEASERSIST"/>
</dbReference>
<gene>
    <name evidence="2" type="ORF">D0Z08_21845</name>
</gene>
<keyword evidence="3" id="KW-1185">Reference proteome</keyword>
<dbReference type="InterPro" id="IPR027417">
    <property type="entry name" value="P-loop_NTPase"/>
</dbReference>
<dbReference type="GO" id="GO:0016887">
    <property type="term" value="F:ATP hydrolysis activity"/>
    <property type="evidence" value="ECO:0007669"/>
    <property type="project" value="InterPro"/>
</dbReference>
<protein>
    <submittedName>
        <fullName evidence="2">Protein kinase</fullName>
    </submittedName>
</protein>
<name>A0A417XXH7_9ACTN</name>
<dbReference type="InterPro" id="IPR049945">
    <property type="entry name" value="AAA_22"/>
</dbReference>
<evidence type="ECO:0000313" key="3">
    <source>
        <dbReference type="Proteomes" id="UP000283644"/>
    </source>
</evidence>
<accession>A0A417XXH7</accession>
<feature type="domain" description="ORC1/DEAH AAA+ ATPase" evidence="1">
    <location>
        <begin position="39"/>
        <end position="140"/>
    </location>
</feature>
<dbReference type="Gene3D" id="3.40.50.300">
    <property type="entry name" value="P-loop containing nucleotide triphosphate hydrolases"/>
    <property type="match status" value="1"/>
</dbReference>
<dbReference type="EMBL" id="QXGH01000027">
    <property type="protein sequence ID" value="RHW25076.1"/>
    <property type="molecule type" value="Genomic_DNA"/>
</dbReference>
<evidence type="ECO:0000259" key="1">
    <source>
        <dbReference type="Pfam" id="PF13401"/>
    </source>
</evidence>
<dbReference type="AlphaFoldDB" id="A0A417XXH7"/>
<dbReference type="GO" id="GO:0016301">
    <property type="term" value="F:kinase activity"/>
    <property type="evidence" value="ECO:0007669"/>
    <property type="project" value="UniProtKB-KW"/>
</dbReference>
<reference evidence="2 3" key="1">
    <citation type="submission" date="2018-09" db="EMBL/GenBank/DDBJ databases">
        <title>Genome sequencing of Nocardioides immobilis CCTCC AB 2017083 for comparison to Nocardioides silvaticus.</title>
        <authorList>
            <person name="Li C."/>
            <person name="Wang G."/>
        </authorList>
    </citation>
    <scope>NUCLEOTIDE SEQUENCE [LARGE SCALE GENOMIC DNA]</scope>
    <source>
        <strain evidence="2 3">CCTCC AB 2017083</strain>
    </source>
</reference>
<dbReference type="PANTHER" id="PTHR47691">
    <property type="entry name" value="REGULATOR-RELATED"/>
    <property type="match status" value="1"/>
</dbReference>
<keyword evidence="2" id="KW-0808">Transferase</keyword>
<dbReference type="Pfam" id="PF13401">
    <property type="entry name" value="AAA_22"/>
    <property type="match status" value="1"/>
</dbReference>
<proteinExistence type="predicted"/>
<dbReference type="SUPFAM" id="SSF52540">
    <property type="entry name" value="P-loop containing nucleoside triphosphate hydrolases"/>
    <property type="match status" value="1"/>
</dbReference>
<dbReference type="PANTHER" id="PTHR47691:SF3">
    <property type="entry name" value="HTH-TYPE TRANSCRIPTIONAL REGULATOR RV0890C-RELATED"/>
    <property type="match status" value="1"/>
</dbReference>
<sequence>MGALASENLARRKDNLPVEVTSFVGRRRELSEVRQLLTTARLVTVTGPGGVGKTRLALRLAGDFRRVFPDGVWMVALDAVTTSGMVSHAVAASLDVQELASEDPVTSLAAQLEDRRLLLVLDNCEHVLDESAALTRQLLRTCPEVRVLATSRQALGVAGEFIFNLSPFSVPKLEDLDQPDLDVPGHDAV</sequence>